<dbReference type="AlphaFoldDB" id="A0A2J6TCP0"/>
<protein>
    <recommendedName>
        <fullName evidence="3">Heterokaryon incompatibility domain-containing protein</fullName>
    </recommendedName>
</protein>
<reference evidence="1 2" key="1">
    <citation type="submission" date="2016-04" db="EMBL/GenBank/DDBJ databases">
        <title>A degradative enzymes factory behind the ericoid mycorrhizal symbiosis.</title>
        <authorList>
            <consortium name="DOE Joint Genome Institute"/>
            <person name="Martino E."/>
            <person name="Morin E."/>
            <person name="Grelet G."/>
            <person name="Kuo A."/>
            <person name="Kohler A."/>
            <person name="Daghino S."/>
            <person name="Barry K."/>
            <person name="Choi C."/>
            <person name="Cichocki N."/>
            <person name="Clum A."/>
            <person name="Copeland A."/>
            <person name="Hainaut M."/>
            <person name="Haridas S."/>
            <person name="Labutti K."/>
            <person name="Lindquist E."/>
            <person name="Lipzen A."/>
            <person name="Khouja H.-R."/>
            <person name="Murat C."/>
            <person name="Ohm R."/>
            <person name="Olson A."/>
            <person name="Spatafora J."/>
            <person name="Veneault-Fourrey C."/>
            <person name="Henrissat B."/>
            <person name="Grigoriev I."/>
            <person name="Martin F."/>
            <person name="Perotto S."/>
        </authorList>
    </citation>
    <scope>NUCLEOTIDE SEQUENCE [LARGE SCALE GENOMIC DNA]</scope>
    <source>
        <strain evidence="1 2">E</strain>
    </source>
</reference>
<evidence type="ECO:0000313" key="2">
    <source>
        <dbReference type="Proteomes" id="UP000235371"/>
    </source>
</evidence>
<dbReference type="GeneID" id="36596594"/>
<keyword evidence="2" id="KW-1185">Reference proteome</keyword>
<proteinExistence type="predicted"/>
<dbReference type="EMBL" id="KZ613788">
    <property type="protein sequence ID" value="PMD60797.1"/>
    <property type="molecule type" value="Genomic_DNA"/>
</dbReference>
<organism evidence="1 2">
    <name type="scientific">Hyaloscypha bicolor E</name>
    <dbReference type="NCBI Taxonomy" id="1095630"/>
    <lineage>
        <taxon>Eukaryota</taxon>
        <taxon>Fungi</taxon>
        <taxon>Dikarya</taxon>
        <taxon>Ascomycota</taxon>
        <taxon>Pezizomycotina</taxon>
        <taxon>Leotiomycetes</taxon>
        <taxon>Helotiales</taxon>
        <taxon>Hyaloscyphaceae</taxon>
        <taxon>Hyaloscypha</taxon>
        <taxon>Hyaloscypha bicolor</taxon>
    </lineage>
</organism>
<dbReference type="RefSeq" id="XP_024737701.1">
    <property type="nucleotide sequence ID" value="XM_024888518.1"/>
</dbReference>
<name>A0A2J6TCP0_9HELO</name>
<evidence type="ECO:0008006" key="3">
    <source>
        <dbReference type="Google" id="ProtNLM"/>
    </source>
</evidence>
<dbReference type="Proteomes" id="UP000235371">
    <property type="component" value="Unassembled WGS sequence"/>
</dbReference>
<evidence type="ECO:0000313" key="1">
    <source>
        <dbReference type="EMBL" id="PMD60797.1"/>
    </source>
</evidence>
<sequence length="275" mass="31407">MLDARQSSGPQNQPPVGLGLTDSCRVAILDHDWIVAVTSNSLFIICQVVRAFEMAAGTNLRTEPSEHLQRKIINSFWKKRPADIRTVEYMSYFLHYNTTCRALFLGTIRSESMAIALQTHEDILDVVSKIWLLAEESLNFGRPELRASLAQLDCFAQQPSFKIDNSINLVLRLWLTIRIQDTDFNPAGKTMQWDDTSTFSDFMNIHFPGPRLQGQTNSGNMLESNFTAVNLYRMCGIRIEWISHLEDHLTFDIERRALMVYSLAGCLQDHIDGYI</sequence>
<dbReference type="InParanoid" id="A0A2J6TCP0"/>
<gene>
    <name evidence="1" type="ORF">K444DRAFT_721387</name>
</gene>
<dbReference type="OrthoDB" id="5428890at2759"/>
<accession>A0A2J6TCP0</accession>